<dbReference type="OMA" id="RETICTS"/>
<gene>
    <name evidence="2" type="ORF">TRIUR3_24877</name>
</gene>
<sequence length="624" mass="69528">MAKPDGVGRATEQDRGGWTRAGGAKREEVDVARNRTSFRAAYVWIRIWDFGRCLTVHHKERDGSVPTKFIPAHPLRYRASSPAARSPNPARRPQNPSLRTSIPQPWEGETDPRTSGVSGGDRSAAAAAHRAIKEACVEALGKRRSGDTEGALNLAWNLKDRYPMFPAPLNLVGNIHEAVADEVEAALADLATKDHDDIKGFDDYSARMRAKVRACRETAAGLYAKAVELAPKCAYTRASRGRALALCGHEAEGHMELISAVRINFPDSPDVANPWVLPDDSSAQEELAVFLHNCEVEVYSRSKVLLKMVRDGFAAQAKHLSSVLASKYPFSARAVMLEPYLDREIAEKSNSTSCKYYEKLVKETLCMADTFDNSLVVALFRIELMIAAGQYNSAAKACAKALDMKSPDDPLFQEIPPGDRTSGVERRRDARVKCFTDRLKELMVQSQLSLKYDIHQVDNSSAKKQGHKKPNLMKVTPKNRRPKLKLYTDSEDMDIDDSALNTKKADTPVIIREEQIMGDTVVPLNVVDAYADYCRYRDTCPKGNVVCHFCVIELGEERRYHFRRGNVVLVVRLNRFNTKWDDYNLHFFCQAGGRTGPLFIKTDASCCGDTDEVLKLMGCTNGYG</sequence>
<dbReference type="AlphaFoldDB" id="M7ZBP4"/>
<feature type="compositionally biased region" description="Low complexity" evidence="1">
    <location>
        <begin position="78"/>
        <end position="97"/>
    </location>
</feature>
<feature type="region of interest" description="Disordered" evidence="1">
    <location>
        <begin position="78"/>
        <end position="124"/>
    </location>
</feature>
<dbReference type="EMBL" id="KD150826">
    <property type="protein sequence ID" value="EMS57046.1"/>
    <property type="molecule type" value="Genomic_DNA"/>
</dbReference>
<feature type="region of interest" description="Disordered" evidence="1">
    <location>
        <begin position="1"/>
        <end position="25"/>
    </location>
</feature>
<accession>M7ZBP4</accession>
<proteinExistence type="predicted"/>
<name>M7ZBP4_TRIUA</name>
<organism evidence="2">
    <name type="scientific">Triticum urartu</name>
    <name type="common">Red wild einkorn</name>
    <name type="synonym">Crithodium urartu</name>
    <dbReference type="NCBI Taxonomy" id="4572"/>
    <lineage>
        <taxon>Eukaryota</taxon>
        <taxon>Viridiplantae</taxon>
        <taxon>Streptophyta</taxon>
        <taxon>Embryophyta</taxon>
        <taxon>Tracheophyta</taxon>
        <taxon>Spermatophyta</taxon>
        <taxon>Magnoliopsida</taxon>
        <taxon>Liliopsida</taxon>
        <taxon>Poales</taxon>
        <taxon>Poaceae</taxon>
        <taxon>BOP clade</taxon>
        <taxon>Pooideae</taxon>
        <taxon>Triticodae</taxon>
        <taxon>Triticeae</taxon>
        <taxon>Triticinae</taxon>
        <taxon>Triticum</taxon>
    </lineage>
</organism>
<reference evidence="2" key="1">
    <citation type="journal article" date="2013" name="Nature">
        <title>Draft genome of the wheat A-genome progenitor Triticum urartu.</title>
        <authorList>
            <person name="Ling H.Q."/>
            <person name="Zhao S."/>
            <person name="Liu D."/>
            <person name="Wang J."/>
            <person name="Sun H."/>
            <person name="Zhang C."/>
            <person name="Fan H."/>
            <person name="Li D."/>
            <person name="Dong L."/>
            <person name="Tao Y."/>
            <person name="Gao C."/>
            <person name="Wu H."/>
            <person name="Li Y."/>
            <person name="Cui Y."/>
            <person name="Guo X."/>
            <person name="Zheng S."/>
            <person name="Wang B."/>
            <person name="Yu K."/>
            <person name="Liang Q."/>
            <person name="Yang W."/>
            <person name="Lou X."/>
            <person name="Chen J."/>
            <person name="Feng M."/>
            <person name="Jian J."/>
            <person name="Zhang X."/>
            <person name="Luo G."/>
            <person name="Jiang Y."/>
            <person name="Liu J."/>
            <person name="Wang Z."/>
            <person name="Sha Y."/>
            <person name="Zhang B."/>
            <person name="Wu H."/>
            <person name="Tang D."/>
            <person name="Shen Q."/>
            <person name="Xue P."/>
            <person name="Zou S."/>
            <person name="Wang X."/>
            <person name="Liu X."/>
            <person name="Wang F."/>
            <person name="Yang Y."/>
            <person name="An X."/>
            <person name="Dong Z."/>
            <person name="Zhang K."/>
            <person name="Zhang X."/>
            <person name="Luo M.C."/>
            <person name="Dvorak J."/>
            <person name="Tong Y."/>
            <person name="Wang J."/>
            <person name="Yang H."/>
            <person name="Li Z."/>
            <person name="Wang D."/>
            <person name="Zhang A."/>
            <person name="Wang J."/>
        </authorList>
    </citation>
    <scope>NUCLEOTIDE SEQUENCE</scope>
</reference>
<dbReference type="PANTHER" id="PTHR34465:SF6">
    <property type="entry name" value="OS11G0599000 PROTEIN"/>
    <property type="match status" value="1"/>
</dbReference>
<protein>
    <submittedName>
        <fullName evidence="2">Uncharacterized protein</fullName>
    </submittedName>
</protein>
<evidence type="ECO:0000313" key="2">
    <source>
        <dbReference type="EMBL" id="EMS57046.1"/>
    </source>
</evidence>
<evidence type="ECO:0000256" key="1">
    <source>
        <dbReference type="SAM" id="MobiDB-lite"/>
    </source>
</evidence>
<dbReference type="PANTHER" id="PTHR34465">
    <property type="entry name" value="CARBOXYL-TERMINAL HYDROLASE-LIKE PROTEIN, PUTATIVE (DUF627 AND DUF629)-RELATED"/>
    <property type="match status" value="1"/>
</dbReference>